<sequence length="411" mass="45260">MNPPVRRSRVSSPPPTDLQPSVRRGWSIVAGLATLVLCAVAVWRLVGSSEPSKSSRPLVSGSPTNRHPPSPETAISPHAAGNLSRLNDDPDTPEALRARVRFTTSMPPQTTPEGMVWIPGGVFLQGDPDFPDAQPRRWVGVDGFWIDQHEVTNRQYAAFVAATGYQTVAERPLDPRDFPGVPPDQLQPGSIVFTPPSGPVPLDNVTRWWIYTPGACWRHPEGPGSTIEGREDHPAVHLAYEDAEAYARWAGKRLPTEAEWEYAARGGLVSQPFVWGAELKPEGSPWLANIWQGHFPNENSQEDGFARTAPVKSFPPNGFGLYDMAGNVWEWCADWYHPNAYQFDRRLNPSGPPRLASFDPMEPGVPKRVQRGGSFLCTDQYCTRYRPGARGKGEPGSAASHVGFRCARSVE</sequence>
<name>E8QYL2_ISOPI</name>
<dbReference type="GO" id="GO:0120147">
    <property type="term" value="F:formylglycine-generating oxidase activity"/>
    <property type="evidence" value="ECO:0007669"/>
    <property type="project" value="TreeGrafter"/>
</dbReference>
<dbReference type="InParanoid" id="E8QYL2"/>
<feature type="compositionally biased region" description="Polar residues" evidence="1">
    <location>
        <begin position="49"/>
        <end position="65"/>
    </location>
</feature>
<evidence type="ECO:0000256" key="1">
    <source>
        <dbReference type="SAM" id="MobiDB-lite"/>
    </source>
</evidence>
<evidence type="ECO:0000256" key="2">
    <source>
        <dbReference type="SAM" id="Phobius"/>
    </source>
</evidence>
<evidence type="ECO:0000313" key="5">
    <source>
        <dbReference type="Proteomes" id="UP000008631"/>
    </source>
</evidence>
<dbReference type="STRING" id="575540.Isop_3638"/>
<dbReference type="eggNOG" id="COG1262">
    <property type="taxonomic scope" value="Bacteria"/>
</dbReference>
<dbReference type="EMBL" id="CP002353">
    <property type="protein sequence ID" value="ADV64195.1"/>
    <property type="molecule type" value="Genomic_DNA"/>
</dbReference>
<keyword evidence="5" id="KW-1185">Reference proteome</keyword>
<dbReference type="RefSeq" id="WP_013566483.1">
    <property type="nucleotide sequence ID" value="NC_014962.1"/>
</dbReference>
<dbReference type="PANTHER" id="PTHR23150:SF19">
    <property type="entry name" value="FORMYLGLYCINE-GENERATING ENZYME"/>
    <property type="match status" value="1"/>
</dbReference>
<organism evidence="4 5">
    <name type="scientific">Isosphaera pallida (strain ATCC 43644 / DSM 9630 / IS1B)</name>
    <dbReference type="NCBI Taxonomy" id="575540"/>
    <lineage>
        <taxon>Bacteria</taxon>
        <taxon>Pseudomonadati</taxon>
        <taxon>Planctomycetota</taxon>
        <taxon>Planctomycetia</taxon>
        <taxon>Isosphaerales</taxon>
        <taxon>Isosphaeraceae</taxon>
        <taxon>Isosphaera</taxon>
    </lineage>
</organism>
<dbReference type="InterPro" id="IPR042095">
    <property type="entry name" value="SUMF_sf"/>
</dbReference>
<accession>E8QYL2</accession>
<feature type="domain" description="Sulfatase-modifying factor enzyme-like" evidence="3">
    <location>
        <begin position="113"/>
        <end position="408"/>
    </location>
</feature>
<protein>
    <recommendedName>
        <fullName evidence="3">Sulfatase-modifying factor enzyme-like domain-containing protein</fullName>
    </recommendedName>
</protein>
<reference evidence="4 5" key="2">
    <citation type="journal article" date="2011" name="Stand. Genomic Sci.">
        <title>Complete genome sequence of Isosphaera pallida type strain (IS1B).</title>
        <authorList>
            <consortium name="US DOE Joint Genome Institute (JGI-PGF)"/>
            <person name="Goker M."/>
            <person name="Cleland D."/>
            <person name="Saunders E."/>
            <person name="Lapidus A."/>
            <person name="Nolan M."/>
            <person name="Lucas S."/>
            <person name="Hammon N."/>
            <person name="Deshpande S."/>
            <person name="Cheng J.F."/>
            <person name="Tapia R."/>
            <person name="Han C."/>
            <person name="Goodwin L."/>
            <person name="Pitluck S."/>
            <person name="Liolios K."/>
            <person name="Pagani I."/>
            <person name="Ivanova N."/>
            <person name="Mavromatis K."/>
            <person name="Pati A."/>
            <person name="Chen A."/>
            <person name="Palaniappan K."/>
            <person name="Land M."/>
            <person name="Hauser L."/>
            <person name="Chang Y.J."/>
            <person name="Jeffries C.D."/>
            <person name="Detter J.C."/>
            <person name="Beck B."/>
            <person name="Woyke T."/>
            <person name="Bristow J."/>
            <person name="Eisen J.A."/>
            <person name="Markowitz V."/>
            <person name="Hugenholtz P."/>
            <person name="Kyrpides N.C."/>
            <person name="Klenk H.P."/>
        </authorList>
    </citation>
    <scope>NUCLEOTIDE SEQUENCE [LARGE SCALE GENOMIC DNA]</scope>
    <source>
        <strain evidence="5">ATCC 43644 / DSM 9630 / IS1B</strain>
    </source>
</reference>
<gene>
    <name evidence="4" type="ordered locus">Isop_3638</name>
</gene>
<dbReference type="Pfam" id="PF03781">
    <property type="entry name" value="FGE-sulfatase"/>
    <property type="match status" value="1"/>
</dbReference>
<evidence type="ECO:0000313" key="4">
    <source>
        <dbReference type="EMBL" id="ADV64195.1"/>
    </source>
</evidence>
<dbReference type="AlphaFoldDB" id="E8QYL2"/>
<keyword evidence="2" id="KW-1133">Transmembrane helix</keyword>
<feature type="region of interest" description="Disordered" evidence="1">
    <location>
        <begin position="1"/>
        <end position="20"/>
    </location>
</feature>
<dbReference type="Gene3D" id="3.90.1580.10">
    <property type="entry name" value="paralog of FGE (formylglycine-generating enzyme)"/>
    <property type="match status" value="1"/>
</dbReference>
<dbReference type="HOGENOM" id="CLU_012431_4_0_0"/>
<proteinExistence type="predicted"/>
<dbReference type="KEGG" id="ipa:Isop_3638"/>
<keyword evidence="2" id="KW-0812">Transmembrane</keyword>
<dbReference type="InterPro" id="IPR005532">
    <property type="entry name" value="SUMF_dom"/>
</dbReference>
<dbReference type="SUPFAM" id="SSF56436">
    <property type="entry name" value="C-type lectin-like"/>
    <property type="match status" value="1"/>
</dbReference>
<keyword evidence="2" id="KW-0472">Membrane</keyword>
<dbReference type="InterPro" id="IPR051043">
    <property type="entry name" value="Sulfatase_Mod_Factor_Kinase"/>
</dbReference>
<feature type="transmembrane region" description="Helical" evidence="2">
    <location>
        <begin position="25"/>
        <end position="46"/>
    </location>
</feature>
<dbReference type="Proteomes" id="UP000008631">
    <property type="component" value="Chromosome"/>
</dbReference>
<evidence type="ECO:0000259" key="3">
    <source>
        <dbReference type="Pfam" id="PF03781"/>
    </source>
</evidence>
<dbReference type="InterPro" id="IPR016187">
    <property type="entry name" value="CTDL_fold"/>
</dbReference>
<feature type="region of interest" description="Disordered" evidence="1">
    <location>
        <begin position="49"/>
        <end position="92"/>
    </location>
</feature>
<reference key="1">
    <citation type="submission" date="2010-11" db="EMBL/GenBank/DDBJ databases">
        <title>The complete sequence of chromosome of Isophaera pallida ATCC 43644.</title>
        <authorList>
            <consortium name="US DOE Joint Genome Institute (JGI-PGF)"/>
            <person name="Lucas S."/>
            <person name="Copeland A."/>
            <person name="Lapidus A."/>
            <person name="Bruce D."/>
            <person name="Goodwin L."/>
            <person name="Pitluck S."/>
            <person name="Kyrpides N."/>
            <person name="Mavromatis K."/>
            <person name="Pagani I."/>
            <person name="Ivanova N."/>
            <person name="Saunders E."/>
            <person name="Brettin T."/>
            <person name="Detter J.C."/>
            <person name="Han C."/>
            <person name="Tapia R."/>
            <person name="Land M."/>
            <person name="Hauser L."/>
            <person name="Markowitz V."/>
            <person name="Cheng J.-F."/>
            <person name="Hugenholtz P."/>
            <person name="Woyke T."/>
            <person name="Wu D."/>
            <person name="Eisen J.A."/>
        </authorList>
    </citation>
    <scope>NUCLEOTIDE SEQUENCE</scope>
    <source>
        <strain>ATCC 43644</strain>
    </source>
</reference>
<dbReference type="PANTHER" id="PTHR23150">
    <property type="entry name" value="SULFATASE MODIFYING FACTOR 1, 2"/>
    <property type="match status" value="1"/>
</dbReference>